<dbReference type="InterPro" id="IPR003329">
    <property type="entry name" value="Cytidylyl_trans"/>
</dbReference>
<evidence type="ECO:0000313" key="2">
    <source>
        <dbReference type="Proteomes" id="UP001153404"/>
    </source>
</evidence>
<keyword evidence="2" id="KW-1185">Reference proteome</keyword>
<evidence type="ECO:0000313" key="1">
    <source>
        <dbReference type="EMBL" id="MDG0811889.1"/>
    </source>
</evidence>
<dbReference type="EMBL" id="JAPDIA010000007">
    <property type="protein sequence ID" value="MDG0811889.1"/>
    <property type="molecule type" value="Genomic_DNA"/>
</dbReference>
<sequence length="247" mass="28277">MKTVIIIQARMGSSRLHGKILLPLHAGSVLQYVYERCKAVKRASEVVIATTEEQGDDLLAQWCAERGYKVSRGSEEDVLGRYYECARAYGADYVMRVTSDCPFVDYRLADEMIEAASRQPVDIVRLEGELPRGLEPQLVSFAALEWMYEHAMLPHHREHVLYYAYEHPERFCAVTHVIPETMRKPELRITIDTAEDYRLMQEIAKFCGDDRLVPSKDIVQYLCERPEIAAINAHVQQKPVISEDATS</sequence>
<dbReference type="PANTHER" id="PTHR42866">
    <property type="entry name" value="3-DEOXY-MANNO-OCTULOSONATE CYTIDYLYLTRANSFERASE"/>
    <property type="match status" value="1"/>
</dbReference>
<proteinExistence type="predicted"/>
<dbReference type="RefSeq" id="WP_277534770.1">
    <property type="nucleotide sequence ID" value="NZ_JAPDIA010000007.1"/>
</dbReference>
<dbReference type="PANTHER" id="PTHR42866:SF1">
    <property type="entry name" value="SPORE COAT POLYSACCHARIDE BIOSYNTHESIS PROTEIN SPSF"/>
    <property type="match status" value="1"/>
</dbReference>
<dbReference type="Gene3D" id="3.90.550.10">
    <property type="entry name" value="Spore Coat Polysaccharide Biosynthesis Protein SpsA, Chain A"/>
    <property type="match status" value="1"/>
</dbReference>
<protein>
    <submittedName>
        <fullName evidence="1">Glycosyltransferase family protein</fullName>
    </submittedName>
</protein>
<dbReference type="CDD" id="cd02518">
    <property type="entry name" value="GT2_SpsF"/>
    <property type="match status" value="1"/>
</dbReference>
<gene>
    <name evidence="1" type="ORF">OMP40_22835</name>
</gene>
<organism evidence="1 2">
    <name type="scientific">Cohnella rhizosphaerae</name>
    <dbReference type="NCBI Taxonomy" id="1457232"/>
    <lineage>
        <taxon>Bacteria</taxon>
        <taxon>Bacillati</taxon>
        <taxon>Bacillota</taxon>
        <taxon>Bacilli</taxon>
        <taxon>Bacillales</taxon>
        <taxon>Paenibacillaceae</taxon>
        <taxon>Cohnella</taxon>
    </lineage>
</organism>
<dbReference type="SUPFAM" id="SSF53448">
    <property type="entry name" value="Nucleotide-diphospho-sugar transferases"/>
    <property type="match status" value="1"/>
</dbReference>
<dbReference type="Pfam" id="PF02348">
    <property type="entry name" value="CTP_transf_3"/>
    <property type="match status" value="1"/>
</dbReference>
<dbReference type="Proteomes" id="UP001153404">
    <property type="component" value="Unassembled WGS sequence"/>
</dbReference>
<dbReference type="InterPro" id="IPR029044">
    <property type="entry name" value="Nucleotide-diphossugar_trans"/>
</dbReference>
<comment type="caution">
    <text evidence="1">The sequence shown here is derived from an EMBL/GenBank/DDBJ whole genome shotgun (WGS) entry which is preliminary data.</text>
</comment>
<dbReference type="GO" id="GO:0005829">
    <property type="term" value="C:cytosol"/>
    <property type="evidence" value="ECO:0007669"/>
    <property type="project" value="TreeGrafter"/>
</dbReference>
<accession>A0A9X4QUU7</accession>
<dbReference type="AlphaFoldDB" id="A0A9X4QUU7"/>
<reference evidence="1" key="1">
    <citation type="submission" date="2022-10" db="EMBL/GenBank/DDBJ databases">
        <title>Comparative genomic analysis of Cohnella hashimotonis sp. nov., isolated from the International Space Station.</title>
        <authorList>
            <person name="Simpson A."/>
            <person name="Venkateswaran K."/>
        </authorList>
    </citation>
    <scope>NUCLEOTIDE SEQUENCE</scope>
    <source>
        <strain evidence="1">DSM 28161</strain>
    </source>
</reference>
<name>A0A9X4QUU7_9BACL</name>